<keyword evidence="9" id="KW-1185">Reference proteome</keyword>
<evidence type="ECO:0000256" key="4">
    <source>
        <dbReference type="ARBA" id="ARBA00022723"/>
    </source>
</evidence>
<proteinExistence type="inferred from homology"/>
<keyword evidence="4" id="KW-0479">Metal-binding</keyword>
<dbReference type="PANTHER" id="PTHR11002:SF76">
    <property type="entry name" value="CARBONIC ANHYDRASE"/>
    <property type="match status" value="1"/>
</dbReference>
<evidence type="ECO:0000256" key="2">
    <source>
        <dbReference type="ARBA" id="ARBA00006217"/>
    </source>
</evidence>
<protein>
    <recommendedName>
        <fullName evidence="3">carbonic anhydrase</fullName>
        <ecNumber evidence="3">4.2.1.1</ecNumber>
    </recommendedName>
</protein>
<dbReference type="PROSITE" id="PS00704">
    <property type="entry name" value="PROK_CO2_ANHYDRASE_1"/>
    <property type="match status" value="1"/>
</dbReference>
<dbReference type="InterPro" id="IPR045066">
    <property type="entry name" value="Beta_CA_cladeB"/>
</dbReference>
<name>A0ABP3Q9F7_9PROT</name>
<dbReference type="SMART" id="SM00947">
    <property type="entry name" value="Pro_CA"/>
    <property type="match status" value="1"/>
</dbReference>
<dbReference type="InterPro" id="IPR015892">
    <property type="entry name" value="Carbonic_anhydrase_CS"/>
</dbReference>
<dbReference type="EC" id="4.2.1.1" evidence="3"/>
<dbReference type="PANTHER" id="PTHR11002">
    <property type="entry name" value="CARBONIC ANHYDRASE"/>
    <property type="match status" value="1"/>
</dbReference>
<organism evidence="8 9">
    <name type="scientific">Craurococcus roseus</name>
    <dbReference type="NCBI Taxonomy" id="77585"/>
    <lineage>
        <taxon>Bacteria</taxon>
        <taxon>Pseudomonadati</taxon>
        <taxon>Pseudomonadota</taxon>
        <taxon>Alphaproteobacteria</taxon>
        <taxon>Acetobacterales</taxon>
        <taxon>Acetobacteraceae</taxon>
        <taxon>Craurococcus</taxon>
    </lineage>
</organism>
<keyword evidence="5" id="KW-0862">Zinc</keyword>
<dbReference type="Proteomes" id="UP001501588">
    <property type="component" value="Unassembled WGS sequence"/>
</dbReference>
<dbReference type="EMBL" id="BAAAFZ010000034">
    <property type="protein sequence ID" value="GAA0586271.1"/>
    <property type="molecule type" value="Genomic_DNA"/>
</dbReference>
<comment type="caution">
    <text evidence="8">The sequence shown here is derived from an EMBL/GenBank/DDBJ whole genome shotgun (WGS) entry which is preliminary data.</text>
</comment>
<dbReference type="Gene3D" id="3.40.1050.10">
    <property type="entry name" value="Carbonic anhydrase"/>
    <property type="match status" value="1"/>
</dbReference>
<dbReference type="RefSeq" id="WP_343895718.1">
    <property type="nucleotide sequence ID" value="NZ_BAAAFZ010000034.1"/>
</dbReference>
<dbReference type="CDD" id="cd00884">
    <property type="entry name" value="beta_CA_cladeB"/>
    <property type="match status" value="1"/>
</dbReference>
<dbReference type="Pfam" id="PF00484">
    <property type="entry name" value="Pro_CA"/>
    <property type="match status" value="1"/>
</dbReference>
<comment type="similarity">
    <text evidence="2">Belongs to the beta-class carbonic anhydrase family.</text>
</comment>
<evidence type="ECO:0000256" key="5">
    <source>
        <dbReference type="ARBA" id="ARBA00022833"/>
    </source>
</evidence>
<gene>
    <name evidence="8" type="ORF">GCM10009416_25820</name>
</gene>
<sequence>MDSLIEGYRRFREEVWPAERARYEALAKRGQRPETLVIACSDSRVDPSTIFGAGPGELFVVRNVAALVPPYEPDANYHGTSAALEFGVRVLQVSRIVVLGHEQCGGVHAMVAGAPEQARDFVAPWVKIAAPALRRKPGPAEAVDPMAHYEAEVVRVSLTNLMTFPWIREAVQAKRLSLHGARFAIRTGVLEVLKGDRLEPVA</sequence>
<evidence type="ECO:0000256" key="3">
    <source>
        <dbReference type="ARBA" id="ARBA00012925"/>
    </source>
</evidence>
<evidence type="ECO:0000313" key="8">
    <source>
        <dbReference type="EMBL" id="GAA0586271.1"/>
    </source>
</evidence>
<dbReference type="InterPro" id="IPR036874">
    <property type="entry name" value="Carbonic_anhydrase_sf"/>
</dbReference>
<comment type="catalytic activity">
    <reaction evidence="7">
        <text>hydrogencarbonate + H(+) = CO2 + H2O</text>
        <dbReference type="Rhea" id="RHEA:10748"/>
        <dbReference type="ChEBI" id="CHEBI:15377"/>
        <dbReference type="ChEBI" id="CHEBI:15378"/>
        <dbReference type="ChEBI" id="CHEBI:16526"/>
        <dbReference type="ChEBI" id="CHEBI:17544"/>
        <dbReference type="EC" id="4.2.1.1"/>
    </reaction>
</comment>
<evidence type="ECO:0000256" key="6">
    <source>
        <dbReference type="ARBA" id="ARBA00023239"/>
    </source>
</evidence>
<evidence type="ECO:0000256" key="7">
    <source>
        <dbReference type="ARBA" id="ARBA00048348"/>
    </source>
</evidence>
<evidence type="ECO:0000256" key="1">
    <source>
        <dbReference type="ARBA" id="ARBA00001947"/>
    </source>
</evidence>
<dbReference type="SUPFAM" id="SSF53056">
    <property type="entry name" value="beta-carbonic anhydrase, cab"/>
    <property type="match status" value="1"/>
</dbReference>
<accession>A0ABP3Q9F7</accession>
<comment type="cofactor">
    <cofactor evidence="1">
        <name>Zn(2+)</name>
        <dbReference type="ChEBI" id="CHEBI:29105"/>
    </cofactor>
</comment>
<keyword evidence="6" id="KW-0456">Lyase</keyword>
<reference evidence="9" key="1">
    <citation type="journal article" date="2019" name="Int. J. Syst. Evol. Microbiol.">
        <title>The Global Catalogue of Microorganisms (GCM) 10K type strain sequencing project: providing services to taxonomists for standard genome sequencing and annotation.</title>
        <authorList>
            <consortium name="The Broad Institute Genomics Platform"/>
            <consortium name="The Broad Institute Genome Sequencing Center for Infectious Disease"/>
            <person name="Wu L."/>
            <person name="Ma J."/>
        </authorList>
    </citation>
    <scope>NUCLEOTIDE SEQUENCE [LARGE SCALE GENOMIC DNA]</scope>
    <source>
        <strain evidence="9">JCM 9933</strain>
    </source>
</reference>
<dbReference type="InterPro" id="IPR001765">
    <property type="entry name" value="Carbonic_anhydrase"/>
</dbReference>
<evidence type="ECO:0000313" key="9">
    <source>
        <dbReference type="Proteomes" id="UP001501588"/>
    </source>
</evidence>